<evidence type="ECO:0000313" key="3">
    <source>
        <dbReference type="Proteomes" id="UP001239909"/>
    </source>
</evidence>
<feature type="region of interest" description="Disordered" evidence="1">
    <location>
        <begin position="36"/>
        <end position="60"/>
    </location>
</feature>
<sequence length="60" mass="6420">MMMIQKTRSRARLKIARKDCMGWVLRLAGCATHLATRSGTGKRGGLTGAEEARIGPPPGP</sequence>
<evidence type="ECO:0000256" key="1">
    <source>
        <dbReference type="SAM" id="MobiDB-lite"/>
    </source>
</evidence>
<accession>A0ABQ6LMF0</accession>
<dbReference type="EMBL" id="BSYI01000034">
    <property type="protein sequence ID" value="GMG84376.1"/>
    <property type="molecule type" value="Genomic_DNA"/>
</dbReference>
<protein>
    <submittedName>
        <fullName evidence="2">Uncharacterized protein</fullName>
    </submittedName>
</protein>
<comment type="caution">
    <text evidence="2">The sequence shown here is derived from an EMBL/GenBank/DDBJ whole genome shotgun (WGS) entry which is preliminary data.</text>
</comment>
<gene>
    <name evidence="2" type="ORF">LNKW23_35910</name>
</gene>
<dbReference type="Proteomes" id="UP001239909">
    <property type="component" value="Unassembled WGS sequence"/>
</dbReference>
<keyword evidence="3" id="KW-1185">Reference proteome</keyword>
<name>A0ABQ6LMF0_9RHOB</name>
<reference evidence="2 3" key="1">
    <citation type="submission" date="2023-04" db="EMBL/GenBank/DDBJ databases">
        <title>Marinoamorphus aggregata gen. nov., sp. Nov., isolate from tissue of brittle star Ophioplocus japonicus.</title>
        <authorList>
            <person name="Kawano K."/>
            <person name="Sawayama S."/>
            <person name="Nakagawa S."/>
        </authorList>
    </citation>
    <scope>NUCLEOTIDE SEQUENCE [LARGE SCALE GENOMIC DNA]</scope>
    <source>
        <strain evidence="2 3">NKW23</strain>
    </source>
</reference>
<proteinExistence type="predicted"/>
<evidence type="ECO:0000313" key="2">
    <source>
        <dbReference type="EMBL" id="GMG84376.1"/>
    </source>
</evidence>
<organism evidence="2 3">
    <name type="scientific">Paralimibaculum aggregatum</name>
    <dbReference type="NCBI Taxonomy" id="3036245"/>
    <lineage>
        <taxon>Bacteria</taxon>
        <taxon>Pseudomonadati</taxon>
        <taxon>Pseudomonadota</taxon>
        <taxon>Alphaproteobacteria</taxon>
        <taxon>Rhodobacterales</taxon>
        <taxon>Paracoccaceae</taxon>
        <taxon>Paralimibaculum</taxon>
    </lineage>
</organism>